<gene>
    <name evidence="1" type="ORF">BK123_30435</name>
</gene>
<dbReference type="Proteomes" id="UP000187074">
    <property type="component" value="Unassembled WGS sequence"/>
</dbReference>
<evidence type="ECO:0000313" key="2">
    <source>
        <dbReference type="Proteomes" id="UP000187074"/>
    </source>
</evidence>
<reference evidence="1 2" key="1">
    <citation type="submission" date="2016-11" db="EMBL/GenBank/DDBJ databases">
        <title>Paenibacillus species isolates.</title>
        <authorList>
            <person name="Beno S.M."/>
        </authorList>
    </citation>
    <scope>NUCLEOTIDE SEQUENCE [LARGE SCALE GENOMIC DNA]</scope>
    <source>
        <strain evidence="1 2">FSL F4-0100</strain>
    </source>
</reference>
<accession>A0A1R1AT96</accession>
<comment type="caution">
    <text evidence="1">The sequence shown here is derived from an EMBL/GenBank/DDBJ whole genome shotgun (WGS) entry which is preliminary data.</text>
</comment>
<dbReference type="RefSeq" id="WP_076326091.1">
    <property type="nucleotide sequence ID" value="NZ_MRTF01000014.1"/>
</dbReference>
<protein>
    <submittedName>
        <fullName evidence="1">AraC family transcriptional regulator</fullName>
    </submittedName>
</protein>
<dbReference type="AlphaFoldDB" id="A0A1R1AT96"/>
<sequence>MTAGVTKVYKEHIPSARLIGKRYSDEHRNAAGSFADRWDEWSANGWFEEIGKLGALPESEGSSYGIMRMSGNQFEYWIGMLFPEHTEVPVGFDYADLAEGDVGICWLYGNRDNGELFGMEPHNACMAKIAEQGWIMDDNPWFFERYHDIRFMTPDEQGNVILDYGVYVK</sequence>
<organism evidence="1 2">
    <name type="scientific">Paenibacillus lautus</name>
    <name type="common">Bacillus lautus</name>
    <dbReference type="NCBI Taxonomy" id="1401"/>
    <lineage>
        <taxon>Bacteria</taxon>
        <taxon>Bacillati</taxon>
        <taxon>Bacillota</taxon>
        <taxon>Bacilli</taxon>
        <taxon>Bacillales</taxon>
        <taxon>Paenibacillaceae</taxon>
        <taxon>Paenibacillus</taxon>
    </lineage>
</organism>
<proteinExistence type="predicted"/>
<evidence type="ECO:0000313" key="1">
    <source>
        <dbReference type="EMBL" id="OME88599.1"/>
    </source>
</evidence>
<dbReference type="EMBL" id="MRTF01000014">
    <property type="protein sequence ID" value="OME88599.1"/>
    <property type="molecule type" value="Genomic_DNA"/>
</dbReference>
<name>A0A1R1AT96_PAELA</name>
<dbReference type="OrthoDB" id="1647584at2"/>